<dbReference type="EMBL" id="GALX01005167">
    <property type="protein sequence ID" value="JAB63299.1"/>
    <property type="molecule type" value="Transcribed_RNA"/>
</dbReference>
<reference evidence="2" key="1">
    <citation type="submission" date="2013-07" db="EMBL/GenBank/DDBJ databases">
        <title>Midgut Transcriptome Profiling of Anoplphora glabripennis, a Lignocellulose Degrading, Wood-Boring Cerambycid.</title>
        <authorList>
            <person name="Scully E.D."/>
            <person name="Hoover K."/>
            <person name="Carlson J.E."/>
            <person name="Tien M."/>
            <person name="Geib S.M."/>
        </authorList>
    </citation>
    <scope>NUCLEOTIDE SEQUENCE</scope>
</reference>
<sequence length="357" mass="41795">MVYSIPERVEIIELFFKNNECGNRVAELFNQRHPEKHASGKIVRELVAKFRETGSVHNKKRQVENPVLNEPTEIAVLGQVAMDSTLSTMQLATATGVSRTSVQRILKKYKFHPYKIRLVQELNEDDFDRRLQFCEIMSERAGNDPQFLFNICFSDECSFFLNGTVNRHNCRYWSDSNPRVFHEVHTQQPEKLNVWAGIFGDRLVGPFFLPGNLTGQMYLQLLEDAIDPALTDIIENVPEYDEDHLIFQQDGAPPHYALIVRQYLDQRFLRNWIGRRGSIEWPPRSPDLSPLDFFLWGYLKSKIYKTQPASLEDLRQRIVDECRRITPEMLRNVRERFEQNLYSCMEAGGHQFEHLIN</sequence>
<feature type="domain" description="DUF4817" evidence="1">
    <location>
        <begin position="5"/>
        <end position="56"/>
    </location>
</feature>
<gene>
    <name evidence="2" type="primary">TC3A</name>
</gene>
<organism evidence="2">
    <name type="scientific">Anoplophora glabripennis</name>
    <name type="common">Asian longhorn beetle</name>
    <name type="synonym">Anoplophora nobilis</name>
    <dbReference type="NCBI Taxonomy" id="217634"/>
    <lineage>
        <taxon>Eukaryota</taxon>
        <taxon>Metazoa</taxon>
        <taxon>Ecdysozoa</taxon>
        <taxon>Arthropoda</taxon>
        <taxon>Hexapoda</taxon>
        <taxon>Insecta</taxon>
        <taxon>Pterygota</taxon>
        <taxon>Neoptera</taxon>
        <taxon>Endopterygota</taxon>
        <taxon>Coleoptera</taxon>
        <taxon>Polyphaga</taxon>
        <taxon>Cucujiformia</taxon>
        <taxon>Chrysomeloidea</taxon>
        <taxon>Cerambycidae</taxon>
        <taxon>Lamiinae</taxon>
        <taxon>Lamiini</taxon>
        <taxon>Anoplophora</taxon>
    </lineage>
</organism>
<dbReference type="AlphaFoldDB" id="V5GH17"/>
<name>V5GH17_ANOGL</name>
<evidence type="ECO:0000259" key="1">
    <source>
        <dbReference type="Pfam" id="PF16087"/>
    </source>
</evidence>
<evidence type="ECO:0000313" key="2">
    <source>
        <dbReference type="EMBL" id="JAB63299.1"/>
    </source>
</evidence>
<protein>
    <submittedName>
        <fullName evidence="2">Transposable element Tc3 transposase</fullName>
    </submittedName>
</protein>
<proteinExistence type="predicted"/>
<dbReference type="Gene3D" id="3.30.420.10">
    <property type="entry name" value="Ribonuclease H-like superfamily/Ribonuclease H"/>
    <property type="match status" value="1"/>
</dbReference>
<accession>V5GH17</accession>
<dbReference type="PANTHER" id="PTHR47326">
    <property type="entry name" value="TRANSPOSABLE ELEMENT TC3 TRANSPOSASE-LIKE PROTEIN"/>
    <property type="match status" value="1"/>
</dbReference>
<dbReference type="PANTHER" id="PTHR47326:SF1">
    <property type="entry name" value="HTH PSQ-TYPE DOMAIN-CONTAINING PROTEIN"/>
    <property type="match status" value="1"/>
</dbReference>
<dbReference type="InterPro" id="IPR032135">
    <property type="entry name" value="DUF4817"/>
</dbReference>
<dbReference type="GO" id="GO:0003676">
    <property type="term" value="F:nucleic acid binding"/>
    <property type="evidence" value="ECO:0007669"/>
    <property type="project" value="InterPro"/>
</dbReference>
<dbReference type="InterPro" id="IPR036397">
    <property type="entry name" value="RNaseH_sf"/>
</dbReference>
<dbReference type="Pfam" id="PF16087">
    <property type="entry name" value="DUF4817"/>
    <property type="match status" value="1"/>
</dbReference>